<dbReference type="GO" id="GO:0016020">
    <property type="term" value="C:membrane"/>
    <property type="evidence" value="ECO:0007669"/>
    <property type="project" value="UniProtKB-SubCell"/>
</dbReference>
<evidence type="ECO:0000256" key="3">
    <source>
        <dbReference type="ARBA" id="ARBA00022692"/>
    </source>
</evidence>
<gene>
    <name evidence="7" type="ORF">GGI15_003050</name>
</gene>
<evidence type="ECO:0000256" key="1">
    <source>
        <dbReference type="ARBA" id="ARBA00004141"/>
    </source>
</evidence>
<comment type="similarity">
    <text evidence="2">Belongs to the CLPTM1 family.</text>
</comment>
<comment type="subcellular location">
    <subcellularLocation>
        <location evidence="1">Membrane</location>
        <topology evidence="1">Multi-pass membrane protein</topology>
    </subcellularLocation>
</comment>
<keyword evidence="5 6" id="KW-0472">Membrane</keyword>
<dbReference type="Pfam" id="PF05602">
    <property type="entry name" value="CLPTM1"/>
    <property type="match status" value="1"/>
</dbReference>
<feature type="transmembrane region" description="Helical" evidence="6">
    <location>
        <begin position="404"/>
        <end position="423"/>
    </location>
</feature>
<keyword evidence="3 6" id="KW-0812">Transmembrane</keyword>
<dbReference type="AlphaFoldDB" id="A0A9W8LIL3"/>
<dbReference type="OrthoDB" id="378564at2759"/>
<evidence type="ECO:0000256" key="5">
    <source>
        <dbReference type="ARBA" id="ARBA00023136"/>
    </source>
</evidence>
<evidence type="ECO:0000256" key="4">
    <source>
        <dbReference type="ARBA" id="ARBA00022989"/>
    </source>
</evidence>
<name>A0A9W8LIL3_9FUNG</name>
<evidence type="ECO:0000256" key="6">
    <source>
        <dbReference type="SAM" id="Phobius"/>
    </source>
</evidence>
<comment type="caution">
    <text evidence="7">The sequence shown here is derived from an EMBL/GenBank/DDBJ whole genome shotgun (WGS) entry which is preliminary data.</text>
</comment>
<feature type="transmembrane region" description="Helical" evidence="6">
    <location>
        <begin position="310"/>
        <end position="328"/>
    </location>
</feature>
<feature type="transmembrane region" description="Helical" evidence="6">
    <location>
        <begin position="334"/>
        <end position="351"/>
    </location>
</feature>
<evidence type="ECO:0000313" key="7">
    <source>
        <dbReference type="EMBL" id="KAJ2782002.1"/>
    </source>
</evidence>
<organism evidence="7 8">
    <name type="scientific">Coemansia interrupta</name>
    <dbReference type="NCBI Taxonomy" id="1126814"/>
    <lineage>
        <taxon>Eukaryota</taxon>
        <taxon>Fungi</taxon>
        <taxon>Fungi incertae sedis</taxon>
        <taxon>Zoopagomycota</taxon>
        <taxon>Kickxellomycotina</taxon>
        <taxon>Kickxellomycetes</taxon>
        <taxon>Kickxellales</taxon>
        <taxon>Kickxellaceae</taxon>
        <taxon>Coemansia</taxon>
    </lineage>
</organism>
<dbReference type="Proteomes" id="UP001140172">
    <property type="component" value="Unassembled WGS sequence"/>
</dbReference>
<evidence type="ECO:0000256" key="2">
    <source>
        <dbReference type="ARBA" id="ARBA00009310"/>
    </source>
</evidence>
<sequence>MKSYVFGPAFNKKTLVGKDQRIPEPGSGNTFYLSWQEPSQYEVFVYTSTLSTIPNNATSFFDKAQLLWRTDSQTLENRYPQFQKSVSVTIPELVRNDRSKTRSLFLHVFAQTTSKDRVIPDTSDPYLAYSVTPLVRWDSSFGASLTSAFSKGPSSKPIFGGESKLVVSKSVSWAMSLENHAYTRELMPTHISRALKLSNTLNQRKRYNPPMFVNSFTQNVPQAVELKQVSGGSARKQTYPETVDVHLELRGIKQGWITSKNTFIRIFEPDFLTKPGSGRGNGKDNAMRAIIVVLMAMVYNFVARLSVTTLVTIIYCVLFSSVAAVLAIKAKLLFWLLLVPVFVLVFLYSLFAHSPLRTHYGMFAYTMINYATVLRWSQWIPQIIINYRTQSGTWIPVLANAYELAATMLLVAAIEISGLSLSFGNMSRQLPNQIFNTILVAQWIKYRFF</sequence>
<accession>A0A9W8LIL3</accession>
<reference evidence="7" key="1">
    <citation type="submission" date="2022-07" db="EMBL/GenBank/DDBJ databases">
        <title>Phylogenomic reconstructions and comparative analyses of Kickxellomycotina fungi.</title>
        <authorList>
            <person name="Reynolds N.K."/>
            <person name="Stajich J.E."/>
            <person name="Barry K."/>
            <person name="Grigoriev I.V."/>
            <person name="Crous P."/>
            <person name="Smith M.E."/>
        </authorList>
    </citation>
    <scope>NUCLEOTIDE SEQUENCE</scope>
    <source>
        <strain evidence="7">BCRC 34489</strain>
    </source>
</reference>
<proteinExistence type="inferred from homology"/>
<keyword evidence="8" id="KW-1185">Reference proteome</keyword>
<dbReference type="InterPro" id="IPR008429">
    <property type="entry name" value="CLPTM1"/>
</dbReference>
<keyword evidence="4 6" id="KW-1133">Transmembrane helix</keyword>
<evidence type="ECO:0000313" key="8">
    <source>
        <dbReference type="Proteomes" id="UP001140172"/>
    </source>
</evidence>
<protein>
    <submittedName>
        <fullName evidence="7">Uncharacterized protein</fullName>
    </submittedName>
</protein>
<dbReference type="EMBL" id="JANBUM010000190">
    <property type="protein sequence ID" value="KAJ2782002.1"/>
    <property type="molecule type" value="Genomic_DNA"/>
</dbReference>